<evidence type="ECO:0000313" key="1">
    <source>
        <dbReference type="EMBL" id="NNG37870.1"/>
    </source>
</evidence>
<evidence type="ECO:0008006" key="3">
    <source>
        <dbReference type="Google" id="ProtNLM"/>
    </source>
</evidence>
<dbReference type="EMBL" id="JABENB010000001">
    <property type="protein sequence ID" value="NNG37870.1"/>
    <property type="molecule type" value="Genomic_DNA"/>
</dbReference>
<reference evidence="1 2" key="1">
    <citation type="submission" date="2020-05" db="EMBL/GenBank/DDBJ databases">
        <title>Flexivirga sp. ID2601S isolated from air conditioner.</title>
        <authorList>
            <person name="Kim D.H."/>
        </authorList>
    </citation>
    <scope>NUCLEOTIDE SEQUENCE [LARGE SCALE GENOMIC DNA]</scope>
    <source>
        <strain evidence="1 2">ID2601S</strain>
    </source>
</reference>
<dbReference type="Pfam" id="PF19459">
    <property type="entry name" value="DUF5996"/>
    <property type="match status" value="1"/>
</dbReference>
<dbReference type="AlphaFoldDB" id="A0A849AHF8"/>
<dbReference type="InterPro" id="IPR046038">
    <property type="entry name" value="DUF5996"/>
</dbReference>
<sequence>MSDTETWPALAVDSWTDTRKTLHLWLQIVGKMEMVSTPLVNHWWNVTFQVSARGFRTGMMFFEGHPFDAEFDFIDHKFYLRRADGRQVSIALEAKSVATFYDEVQEALQELRLRCDIVPSPNEVDPAVPFAEDTEDRPYDAQAVQTFWRQLVAVQRSFMIWRAGFAGKDSPIQLFWGSLDLSCVRFSGRGAPKPPPALHVPNLPSWVMDEAESRENFAAGFWAGGSPEGSFYSYAYPEPDGFRSGKVSVGRFDDTLGEWILPYDEVRTSDDPDTMVLTFLNETYGLAADLAKWDRKLLDVDPHRLDAEIYHGADRSPLY</sequence>
<keyword evidence="2" id="KW-1185">Reference proteome</keyword>
<gene>
    <name evidence="1" type="ORF">HJ588_01090</name>
</gene>
<dbReference type="RefSeq" id="WP_171151144.1">
    <property type="nucleotide sequence ID" value="NZ_JABENB010000001.1"/>
</dbReference>
<accession>A0A849AHF8</accession>
<proteinExistence type="predicted"/>
<comment type="caution">
    <text evidence="1">The sequence shown here is derived from an EMBL/GenBank/DDBJ whole genome shotgun (WGS) entry which is preliminary data.</text>
</comment>
<name>A0A849AHF8_9MICO</name>
<evidence type="ECO:0000313" key="2">
    <source>
        <dbReference type="Proteomes" id="UP000557772"/>
    </source>
</evidence>
<dbReference type="Proteomes" id="UP000557772">
    <property type="component" value="Unassembled WGS sequence"/>
</dbReference>
<protein>
    <recommendedName>
        <fullName evidence="3">Ava_C0101 and related proteins</fullName>
    </recommendedName>
</protein>
<organism evidence="1 2">
    <name type="scientific">Flexivirga aerilata</name>
    <dbReference type="NCBI Taxonomy" id="1656889"/>
    <lineage>
        <taxon>Bacteria</taxon>
        <taxon>Bacillati</taxon>
        <taxon>Actinomycetota</taxon>
        <taxon>Actinomycetes</taxon>
        <taxon>Micrococcales</taxon>
        <taxon>Dermacoccaceae</taxon>
        <taxon>Flexivirga</taxon>
    </lineage>
</organism>